<dbReference type="PANTHER" id="PTHR45758:SF11">
    <property type="entry name" value="MITOCHONDRIAL SUBSTRATE CARRIER FAMILY PROTEIN"/>
    <property type="match status" value="1"/>
</dbReference>
<reference evidence="11 12" key="1">
    <citation type="journal article" date="2020" name="Nat. Food">
        <title>A phased Vanilla planifolia genome enables genetic improvement of flavour and production.</title>
        <authorList>
            <person name="Hasing T."/>
            <person name="Tang H."/>
            <person name="Brym M."/>
            <person name="Khazi F."/>
            <person name="Huang T."/>
            <person name="Chambers A.H."/>
        </authorList>
    </citation>
    <scope>NUCLEOTIDE SEQUENCE [LARGE SCALE GENOMIC DNA]</scope>
    <source>
        <tissue evidence="11">Leaf</tissue>
    </source>
</reference>
<dbReference type="Gene3D" id="1.50.40.10">
    <property type="entry name" value="Mitochondrial carrier domain"/>
    <property type="match status" value="2"/>
</dbReference>
<name>A0A835UJ62_VANPL</name>
<protein>
    <recommendedName>
        <fullName evidence="13">Mitochondrial carrier protein</fullName>
    </recommendedName>
</protein>
<evidence type="ECO:0000313" key="11">
    <source>
        <dbReference type="EMBL" id="KAG0463642.1"/>
    </source>
</evidence>
<evidence type="ECO:0000256" key="4">
    <source>
        <dbReference type="ARBA" id="ARBA00022692"/>
    </source>
</evidence>
<comment type="subcellular location">
    <subcellularLocation>
        <location evidence="1">Mitochondrion membrane</location>
        <topology evidence="1">Multi-pass membrane protein</topology>
    </subcellularLocation>
</comment>
<gene>
    <name evidence="11" type="ORF">HPP92_019711</name>
</gene>
<dbReference type="SUPFAM" id="SSF103506">
    <property type="entry name" value="Mitochondrial carrier"/>
    <property type="match status" value="1"/>
</dbReference>
<keyword evidence="8 9" id="KW-0472">Membrane</keyword>
<evidence type="ECO:0000256" key="8">
    <source>
        <dbReference type="ARBA" id="ARBA00023136"/>
    </source>
</evidence>
<organism evidence="11 12">
    <name type="scientific">Vanilla planifolia</name>
    <name type="common">Vanilla</name>
    <dbReference type="NCBI Taxonomy" id="51239"/>
    <lineage>
        <taxon>Eukaryota</taxon>
        <taxon>Viridiplantae</taxon>
        <taxon>Streptophyta</taxon>
        <taxon>Embryophyta</taxon>
        <taxon>Tracheophyta</taxon>
        <taxon>Spermatophyta</taxon>
        <taxon>Magnoliopsida</taxon>
        <taxon>Liliopsida</taxon>
        <taxon>Asparagales</taxon>
        <taxon>Orchidaceae</taxon>
        <taxon>Vanilloideae</taxon>
        <taxon>Vanilleae</taxon>
        <taxon>Vanilla</taxon>
    </lineage>
</organism>
<accession>A0A835UJ62</accession>
<feature type="repeat" description="Solcar" evidence="9">
    <location>
        <begin position="282"/>
        <end position="369"/>
    </location>
</feature>
<keyword evidence="7" id="KW-0496">Mitochondrion</keyword>
<dbReference type="GO" id="GO:0048250">
    <property type="term" value="P:iron import into the mitochondrion"/>
    <property type="evidence" value="ECO:0007669"/>
    <property type="project" value="TreeGrafter"/>
</dbReference>
<keyword evidence="5" id="KW-0677">Repeat</keyword>
<dbReference type="InterPro" id="IPR018108">
    <property type="entry name" value="MCP_transmembrane"/>
</dbReference>
<feature type="repeat" description="Solcar" evidence="9">
    <location>
        <begin position="473"/>
        <end position="563"/>
    </location>
</feature>
<evidence type="ECO:0000256" key="1">
    <source>
        <dbReference type="ARBA" id="ARBA00004225"/>
    </source>
</evidence>
<dbReference type="InterPro" id="IPR002067">
    <property type="entry name" value="MCP"/>
</dbReference>
<dbReference type="PRINTS" id="PR00926">
    <property type="entry name" value="MITOCARRIER"/>
</dbReference>
<evidence type="ECO:0000256" key="5">
    <source>
        <dbReference type="ARBA" id="ARBA00022737"/>
    </source>
</evidence>
<proteinExistence type="inferred from homology"/>
<evidence type="ECO:0000256" key="10">
    <source>
        <dbReference type="RuleBase" id="RU000488"/>
    </source>
</evidence>
<comment type="similarity">
    <text evidence="2 10">Belongs to the mitochondrial carrier (TC 2.A.29) family.</text>
</comment>
<dbReference type="InterPro" id="IPR023395">
    <property type="entry name" value="MCP_dom_sf"/>
</dbReference>
<evidence type="ECO:0000256" key="6">
    <source>
        <dbReference type="ARBA" id="ARBA00022989"/>
    </source>
</evidence>
<dbReference type="PANTHER" id="PTHR45758">
    <property type="entry name" value="MITOFERRIN-1-RELATED"/>
    <property type="match status" value="1"/>
</dbReference>
<evidence type="ECO:0000256" key="2">
    <source>
        <dbReference type="ARBA" id="ARBA00006375"/>
    </source>
</evidence>
<sequence length="580" mass="63835">MAAPMAEQISLFRCQMQKRRFNDVSLRILESILVVKDVRSLVEIRSAVQELLRSEATLVMKRTASKRADEKLCIAEFFVKAFALVGDSESCLALKYEALVLRDTKYHNDTSFRVSYQEWYTFAKDSLDSGYYSIAIKGFDNTISSFIYENNETLIADDLHLKDHHIIVEVKNLRDKAASLVSSQSVQTLSSNYLKRKSIEDDNQRRSNLLPINTKQLAGLEFRVGINRRNANKLQKSQQQCEKAKKCSTCRHGRRFAEVPPAGPPPQAAATAADLATAHDGLAFWQFMAAGSVAGLVEHTAMFPVDTLKTRIQTHSLPCHPPPGLRHALRSLLRVDGVLGLYRGIGAMGLGAGPAHAAYFSVYEISKRLLLTEDHPNNPVAHAGAGVLATVASDAVFTPMDTVKQRLQMLGSPYKGVSDCVRRVLKEEGFRAFYASYRTTVLMNAPFTAVHFATYEAAKRGLMEVSPESADDERLLLHATAGAAAGALAAILTTPLDVVKTQLQCQGVCGCAKFSSSSITEVIQAIIKRDGYGGLMRGWKPRMLFHAPAAAICWSTYEASKSFLKDLSDRKPPPTTNRSG</sequence>
<keyword evidence="6" id="KW-1133">Transmembrane helix</keyword>
<dbReference type="Pfam" id="PF00153">
    <property type="entry name" value="Mito_carr"/>
    <property type="match status" value="3"/>
</dbReference>
<evidence type="ECO:0000256" key="3">
    <source>
        <dbReference type="ARBA" id="ARBA00022448"/>
    </source>
</evidence>
<evidence type="ECO:0000256" key="9">
    <source>
        <dbReference type="PROSITE-ProRule" id="PRU00282"/>
    </source>
</evidence>
<dbReference type="GO" id="GO:0015093">
    <property type="term" value="F:ferrous iron transmembrane transporter activity"/>
    <property type="evidence" value="ECO:0007669"/>
    <property type="project" value="TreeGrafter"/>
</dbReference>
<keyword evidence="4 9" id="KW-0812">Transmembrane</keyword>
<dbReference type="GO" id="GO:0031966">
    <property type="term" value="C:mitochondrial membrane"/>
    <property type="evidence" value="ECO:0007669"/>
    <property type="project" value="UniProtKB-SubCell"/>
</dbReference>
<dbReference type="PROSITE" id="PS50920">
    <property type="entry name" value="SOLCAR"/>
    <property type="match status" value="3"/>
</dbReference>
<feature type="repeat" description="Solcar" evidence="9">
    <location>
        <begin position="377"/>
        <end position="461"/>
    </location>
</feature>
<keyword evidence="3 10" id="KW-0813">Transport</keyword>
<evidence type="ECO:0008006" key="13">
    <source>
        <dbReference type="Google" id="ProtNLM"/>
    </source>
</evidence>
<dbReference type="OrthoDB" id="695103at2759"/>
<keyword evidence="12" id="KW-1185">Reference proteome</keyword>
<dbReference type="EMBL" id="JADCNL010000010">
    <property type="protein sequence ID" value="KAG0463642.1"/>
    <property type="molecule type" value="Genomic_DNA"/>
</dbReference>
<evidence type="ECO:0000256" key="7">
    <source>
        <dbReference type="ARBA" id="ARBA00023128"/>
    </source>
</evidence>
<comment type="caution">
    <text evidence="11">The sequence shown here is derived from an EMBL/GenBank/DDBJ whole genome shotgun (WGS) entry which is preliminary data.</text>
</comment>
<dbReference type="Proteomes" id="UP000636800">
    <property type="component" value="Chromosome 10"/>
</dbReference>
<dbReference type="AlphaFoldDB" id="A0A835UJ62"/>
<dbReference type="FunFam" id="1.50.40.10:FF:000188">
    <property type="entry name" value="Mitochondrial RNA-splicing protein MRS3"/>
    <property type="match status" value="1"/>
</dbReference>
<evidence type="ECO:0000313" key="12">
    <source>
        <dbReference type="Proteomes" id="UP000636800"/>
    </source>
</evidence>